<evidence type="ECO:0000256" key="2">
    <source>
        <dbReference type="ARBA" id="ARBA00009130"/>
    </source>
</evidence>
<dbReference type="PROSITE" id="PS50206">
    <property type="entry name" value="RHODANESE_3"/>
    <property type="match status" value="1"/>
</dbReference>
<evidence type="ECO:0000256" key="3">
    <source>
        <dbReference type="ARBA" id="ARBA00022630"/>
    </source>
</evidence>
<feature type="domain" description="Rhodanese" evidence="7">
    <location>
        <begin position="470"/>
        <end position="557"/>
    </location>
</feature>
<keyword evidence="4" id="KW-0274">FAD</keyword>
<reference evidence="9" key="1">
    <citation type="submission" date="2019-08" db="EMBL/GenBank/DDBJ databases">
        <title>Arthrobacter sp. nov., isolated from plateau pika and Tibetan wild ass.</title>
        <authorList>
            <person name="Ge Y."/>
        </authorList>
    </citation>
    <scope>NUCLEOTIDE SEQUENCE [LARGE SCALE GENOMIC DNA]</scope>
    <source>
        <strain evidence="9">HF-1365</strain>
    </source>
</reference>
<evidence type="ECO:0000256" key="5">
    <source>
        <dbReference type="ARBA" id="ARBA00023002"/>
    </source>
</evidence>
<evidence type="ECO:0000313" key="9">
    <source>
        <dbReference type="Proteomes" id="UP000470010"/>
    </source>
</evidence>
<dbReference type="PRINTS" id="PR00411">
    <property type="entry name" value="PNDRDTASEI"/>
</dbReference>
<evidence type="ECO:0000256" key="4">
    <source>
        <dbReference type="ARBA" id="ARBA00022827"/>
    </source>
</evidence>
<comment type="caution">
    <text evidence="8">The sequence shown here is derived from an EMBL/GenBank/DDBJ whole genome shotgun (WGS) entry which is preliminary data.</text>
</comment>
<dbReference type="RefSeq" id="WP_144688057.1">
    <property type="nucleotide sequence ID" value="NZ_VLLQ01000004.1"/>
</dbReference>
<dbReference type="InterPro" id="IPR050260">
    <property type="entry name" value="FAD-bd_OxRdtase"/>
</dbReference>
<dbReference type="PRINTS" id="PR00368">
    <property type="entry name" value="FADPNR"/>
</dbReference>
<evidence type="ECO:0000256" key="6">
    <source>
        <dbReference type="ARBA" id="ARBA00023284"/>
    </source>
</evidence>
<dbReference type="InterPro" id="IPR036188">
    <property type="entry name" value="FAD/NAD-bd_sf"/>
</dbReference>
<dbReference type="InterPro" id="IPR004099">
    <property type="entry name" value="Pyr_nucl-diS_OxRdtase_dimer"/>
</dbReference>
<protein>
    <submittedName>
        <fullName evidence="8">CoA-disulfide reductase</fullName>
    </submittedName>
</protein>
<dbReference type="PANTHER" id="PTHR43429">
    <property type="entry name" value="PYRIDINE NUCLEOTIDE-DISULFIDE OXIDOREDUCTASE DOMAIN-CONTAINING"/>
    <property type="match status" value="1"/>
</dbReference>
<evidence type="ECO:0000256" key="1">
    <source>
        <dbReference type="ARBA" id="ARBA00001974"/>
    </source>
</evidence>
<keyword evidence="9" id="KW-1185">Reference proteome</keyword>
<organism evidence="8 9">
    <name type="scientific">Enorma shizhengliae</name>
    <dbReference type="NCBI Taxonomy" id="2606615"/>
    <lineage>
        <taxon>Bacteria</taxon>
        <taxon>Bacillati</taxon>
        <taxon>Actinomycetota</taxon>
        <taxon>Coriobacteriia</taxon>
        <taxon>Coriobacteriales</taxon>
        <taxon>Coriobacteriaceae</taxon>
        <taxon>Enorma</taxon>
    </lineage>
</organism>
<dbReference type="AlphaFoldDB" id="A0A7K0G885"/>
<evidence type="ECO:0000313" key="8">
    <source>
        <dbReference type="EMBL" id="MRX79842.1"/>
    </source>
</evidence>
<keyword evidence="5" id="KW-0560">Oxidoreductase</keyword>
<dbReference type="SMART" id="SM00450">
    <property type="entry name" value="RHOD"/>
    <property type="match status" value="1"/>
</dbReference>
<dbReference type="InterPro" id="IPR036873">
    <property type="entry name" value="Rhodanese-like_dom_sf"/>
</dbReference>
<dbReference type="Pfam" id="PF02852">
    <property type="entry name" value="Pyr_redox_dim"/>
    <property type="match status" value="1"/>
</dbReference>
<dbReference type="Pfam" id="PF00581">
    <property type="entry name" value="Rhodanese"/>
    <property type="match status" value="1"/>
</dbReference>
<dbReference type="InterPro" id="IPR001763">
    <property type="entry name" value="Rhodanese-like_dom"/>
</dbReference>
<dbReference type="Gene3D" id="3.40.250.10">
    <property type="entry name" value="Rhodanese-like domain"/>
    <property type="match status" value="1"/>
</dbReference>
<proteinExistence type="inferred from homology"/>
<comment type="cofactor">
    <cofactor evidence="1">
        <name>FAD</name>
        <dbReference type="ChEBI" id="CHEBI:57692"/>
    </cofactor>
</comment>
<dbReference type="InterPro" id="IPR023753">
    <property type="entry name" value="FAD/NAD-binding_dom"/>
</dbReference>
<dbReference type="Gene3D" id="3.50.50.60">
    <property type="entry name" value="FAD/NAD(P)-binding domain"/>
    <property type="match status" value="2"/>
</dbReference>
<sequence>MKVVIIGGVAGGATAAARLRRLNEAAEIVIIERTGYVSYANCGLPYYIGGVITDRAKLTLQTPESFWNRFRIDVRVRQEAVSIDRDARTVSIRRLDDGSVYAERYDKLILSPGARPVDPGVPGTDSERLFTLRTVEDTFRIHDFVEREHPQAATIVGGGFIGLEMAENLRERGLDVTVVQRGSHLMPTLDQDMAAILHNHLRKHGIRVLLDANVTGFSALDEGIRTALTEGAPLDADLAIMAVGVAPESTLAREAGLELGLRGAIKVDEHLRTSDPDIYAVGDAIEVKHAVTGKPALIALAGPANKQGRIAADNICGIDRTFKGSQGSSVLKMFDLTVATTGLTLRAAQAAGLAADAVVLTPANHATYYPGSESLVMKVVFEQNTGRILGAQIVGGAGSDKRIDVIATAIRAGMDATDLTELDLAYAPPYASAKDPVNMAGYLIENILEGRVEQVGWSEALELAACEHGSEAGPVLLDTRTADEVARGSVEGALHVPLDELRERLDELPSSGRRLLVFCQSGLRSYVACRILTQHGFSCANVSGGYGFLEQTLRDGALPPSGTGPCGRQV</sequence>
<dbReference type="SUPFAM" id="SSF51905">
    <property type="entry name" value="FAD/NAD(P)-binding domain"/>
    <property type="match status" value="1"/>
</dbReference>
<dbReference type="Pfam" id="PF07992">
    <property type="entry name" value="Pyr_redox_2"/>
    <property type="match status" value="1"/>
</dbReference>
<dbReference type="EMBL" id="VTFZ01000004">
    <property type="protein sequence ID" value="MRX79842.1"/>
    <property type="molecule type" value="Genomic_DNA"/>
</dbReference>
<dbReference type="SUPFAM" id="SSF52821">
    <property type="entry name" value="Rhodanese/Cell cycle control phosphatase"/>
    <property type="match status" value="1"/>
</dbReference>
<keyword evidence="3" id="KW-0285">Flavoprotein</keyword>
<comment type="similarity">
    <text evidence="2">Belongs to the class-III pyridine nucleotide-disulfide oxidoreductase family.</text>
</comment>
<dbReference type="InterPro" id="IPR016156">
    <property type="entry name" value="FAD/NAD-linked_Rdtase_dimer_sf"/>
</dbReference>
<gene>
    <name evidence="8" type="ORF">GJE22_04415</name>
</gene>
<dbReference type="Proteomes" id="UP000470010">
    <property type="component" value="Unassembled WGS sequence"/>
</dbReference>
<dbReference type="GO" id="GO:0016491">
    <property type="term" value="F:oxidoreductase activity"/>
    <property type="evidence" value="ECO:0007669"/>
    <property type="project" value="UniProtKB-KW"/>
</dbReference>
<dbReference type="SUPFAM" id="SSF55424">
    <property type="entry name" value="FAD/NAD-linked reductases, dimerisation (C-terminal) domain"/>
    <property type="match status" value="1"/>
</dbReference>
<keyword evidence="6" id="KW-0676">Redox-active center</keyword>
<dbReference type="PANTHER" id="PTHR43429:SF1">
    <property type="entry name" value="NAD(P)H SULFUR OXIDOREDUCTASE (COA-DEPENDENT)"/>
    <property type="match status" value="1"/>
</dbReference>
<evidence type="ECO:0000259" key="7">
    <source>
        <dbReference type="PROSITE" id="PS50206"/>
    </source>
</evidence>
<accession>A0A7K0G885</accession>
<name>A0A7K0G885_9ACTN</name>